<feature type="compositionally biased region" description="Polar residues" evidence="1">
    <location>
        <begin position="268"/>
        <end position="280"/>
    </location>
</feature>
<dbReference type="EMBL" id="SDEE01000064">
    <property type="protein sequence ID" value="RXW22673.1"/>
    <property type="molecule type" value="Genomic_DNA"/>
</dbReference>
<evidence type="ECO:0000313" key="2">
    <source>
        <dbReference type="EMBL" id="RXW22673.1"/>
    </source>
</evidence>
<feature type="region of interest" description="Disordered" evidence="1">
    <location>
        <begin position="183"/>
        <end position="202"/>
    </location>
</feature>
<feature type="compositionally biased region" description="Basic residues" evidence="1">
    <location>
        <begin position="110"/>
        <end position="122"/>
    </location>
</feature>
<dbReference type="Proteomes" id="UP000290288">
    <property type="component" value="Unassembled WGS sequence"/>
</dbReference>
<feature type="compositionally biased region" description="Low complexity" evidence="1">
    <location>
        <begin position="189"/>
        <end position="198"/>
    </location>
</feature>
<feature type="compositionally biased region" description="Basic and acidic residues" evidence="1">
    <location>
        <begin position="22"/>
        <end position="37"/>
    </location>
</feature>
<dbReference type="STRING" id="2316362.A0A4Q2DRM2"/>
<feature type="region of interest" description="Disordered" evidence="1">
    <location>
        <begin position="222"/>
        <end position="280"/>
    </location>
</feature>
<organism evidence="2 3">
    <name type="scientific">Candolleomyces aberdarensis</name>
    <dbReference type="NCBI Taxonomy" id="2316362"/>
    <lineage>
        <taxon>Eukaryota</taxon>
        <taxon>Fungi</taxon>
        <taxon>Dikarya</taxon>
        <taxon>Basidiomycota</taxon>
        <taxon>Agaricomycotina</taxon>
        <taxon>Agaricomycetes</taxon>
        <taxon>Agaricomycetidae</taxon>
        <taxon>Agaricales</taxon>
        <taxon>Agaricineae</taxon>
        <taxon>Psathyrellaceae</taxon>
        <taxon>Candolleomyces</taxon>
    </lineage>
</organism>
<name>A0A4Q2DRM2_9AGAR</name>
<evidence type="ECO:0008006" key="4">
    <source>
        <dbReference type="Google" id="ProtNLM"/>
    </source>
</evidence>
<dbReference type="OrthoDB" id="2911088at2759"/>
<proteinExistence type="predicted"/>
<dbReference type="InterPro" id="IPR035899">
    <property type="entry name" value="DBL_dom_sf"/>
</dbReference>
<feature type="compositionally biased region" description="Polar residues" evidence="1">
    <location>
        <begin position="1"/>
        <end position="19"/>
    </location>
</feature>
<gene>
    <name evidence="2" type="ORF">EST38_g3182</name>
</gene>
<protein>
    <recommendedName>
        <fullName evidence="4">DH domain-containing protein</fullName>
    </recommendedName>
</protein>
<accession>A0A4Q2DRM2</accession>
<feature type="region of interest" description="Disordered" evidence="1">
    <location>
        <begin position="92"/>
        <end position="126"/>
    </location>
</feature>
<feature type="compositionally biased region" description="Basic residues" evidence="1">
    <location>
        <begin position="45"/>
        <end position="54"/>
    </location>
</feature>
<evidence type="ECO:0000256" key="1">
    <source>
        <dbReference type="SAM" id="MobiDB-lite"/>
    </source>
</evidence>
<evidence type="ECO:0000313" key="3">
    <source>
        <dbReference type="Proteomes" id="UP000290288"/>
    </source>
</evidence>
<sequence>MTQSYQDRASPDNLNFQTKRSVRFDQPEHVKDRKNKDLPQLPTSRARRKLRKARTVYEAPRPTYHAMPRPFPAPLLRSESMVSEDSAGHLLQTEASNRARYPRSGQPAVLKKRRRDGGRRYHSFPPSNRVQEIRPILQPPRPNETFSLAAVPANQPFTREQFGRNPPLDQQAPNDHRRHSVAISEHVLSSPTPSTPSSQRRWSMLDSPNLLASNILGPTVIPLEQNKGKEKELPDLPDLDQETNSEKGPEASSSFQGPTRLPPLPLYTETSNTIIDTSPQSRLRDDLIQGERAYLDTLRQCVKNEDIFATSLDLLLSLLSLIQVGEDFIAELTSSATPENVASSFLAICRPLETALLKWSEEITRISLEETEHTEPVPTSTSPPPEANPRRLSILKRVSVLWGRKSKQHGVARDSNATTTIKPDRVWRKQGNPGLWEMSVLPAQRVTQHRYILRDLLSIIPESHPSFFEFERAFHASTFISEKVARAQAQAKE</sequence>
<feature type="region of interest" description="Disordered" evidence="1">
    <location>
        <begin position="1"/>
        <end position="72"/>
    </location>
</feature>
<feature type="region of interest" description="Disordered" evidence="1">
    <location>
        <begin position="369"/>
        <end position="389"/>
    </location>
</feature>
<comment type="caution">
    <text evidence="2">The sequence shown here is derived from an EMBL/GenBank/DDBJ whole genome shotgun (WGS) entry which is preliminary data.</text>
</comment>
<dbReference type="SUPFAM" id="SSF48065">
    <property type="entry name" value="DBL homology domain (DH-domain)"/>
    <property type="match status" value="1"/>
</dbReference>
<feature type="region of interest" description="Disordered" evidence="1">
    <location>
        <begin position="157"/>
        <end position="178"/>
    </location>
</feature>
<dbReference type="Gene3D" id="1.20.900.10">
    <property type="entry name" value="Dbl homology (DH) domain"/>
    <property type="match status" value="1"/>
</dbReference>
<keyword evidence="3" id="KW-1185">Reference proteome</keyword>
<dbReference type="AlphaFoldDB" id="A0A4Q2DRM2"/>
<reference evidence="2 3" key="1">
    <citation type="submission" date="2019-01" db="EMBL/GenBank/DDBJ databases">
        <title>Draft genome sequence of Psathyrella aberdarensis IHI B618.</title>
        <authorList>
            <person name="Buettner E."/>
            <person name="Kellner H."/>
        </authorList>
    </citation>
    <scope>NUCLEOTIDE SEQUENCE [LARGE SCALE GENOMIC DNA]</scope>
    <source>
        <strain evidence="2 3">IHI B618</strain>
    </source>
</reference>